<dbReference type="Pfam" id="PF02311">
    <property type="entry name" value="AraC_binding"/>
    <property type="match status" value="1"/>
</dbReference>
<dbReference type="EMBL" id="JAHUZB010000005">
    <property type="protein sequence ID" value="MBV7391671.1"/>
    <property type="molecule type" value="Genomic_DNA"/>
</dbReference>
<organism evidence="3 4">
    <name type="scientific">Enterococcus alishanensis</name>
    <dbReference type="NCBI Taxonomy" id="1303817"/>
    <lineage>
        <taxon>Bacteria</taxon>
        <taxon>Bacillati</taxon>
        <taxon>Bacillota</taxon>
        <taxon>Bacilli</taxon>
        <taxon>Lactobacillales</taxon>
        <taxon>Enterococcaceae</taxon>
        <taxon>Enterococcus</taxon>
    </lineage>
</organism>
<feature type="domain" description="HTH araC/xylS-type" evidence="2">
    <location>
        <begin position="223"/>
        <end position="320"/>
    </location>
</feature>
<keyword evidence="1" id="KW-0238">DNA-binding</keyword>
<gene>
    <name evidence="3" type="ORF">KUA55_13360</name>
</gene>
<sequence length="324" mass="37876">MNFQQLRAFLFEDNAIEVAQKLDGHNINDQNLPFDQVDVPKMPGEHFFREGNIFINKHHRYSEMPAHTHEFVEFNYMFSGSCTQYVDDKEIFLQEGELILLDRETIQRIDPLAKNDILINILLREESITTDVVANMVKSNGLVNEFLLNASRSGSNHNNFIHFHCGDNQDVQQLLHKMVLEYYNKENYYMRGINLILSLLLIELTRDLEKENRQQSQGNQELINILQYIDSNYKTLTLDSLASQFGYNSNYLSNKLKKETGRSFQGLINSLRYKAALELMEETDKNFEEISYEIGFETVPSLYKLFAKFSDLTPKELRESILKK</sequence>
<protein>
    <submittedName>
        <fullName evidence="3">AraC family transcriptional regulator</fullName>
    </submittedName>
</protein>
<dbReference type="PANTHER" id="PTHR43280:SF28">
    <property type="entry name" value="HTH-TYPE TRANSCRIPTIONAL ACTIVATOR RHAS"/>
    <property type="match status" value="1"/>
</dbReference>
<name>A0ABS6TFK0_9ENTE</name>
<evidence type="ECO:0000313" key="4">
    <source>
        <dbReference type="Proteomes" id="UP000774130"/>
    </source>
</evidence>
<dbReference type="SMART" id="SM00342">
    <property type="entry name" value="HTH_ARAC"/>
    <property type="match status" value="1"/>
</dbReference>
<reference evidence="3 4" key="1">
    <citation type="submission" date="2021-06" db="EMBL/GenBank/DDBJ databases">
        <title>Enterococcus alishanensis sp. nov., a novel lactic acid bacterium isolated from fresh coffee beans.</title>
        <authorList>
            <person name="Chen Y.-S."/>
        </authorList>
    </citation>
    <scope>NUCLEOTIDE SEQUENCE [LARGE SCALE GENOMIC DNA]</scope>
    <source>
        <strain evidence="3 4">ALS3</strain>
    </source>
</reference>
<evidence type="ECO:0000313" key="3">
    <source>
        <dbReference type="EMBL" id="MBV7391671.1"/>
    </source>
</evidence>
<proteinExistence type="predicted"/>
<evidence type="ECO:0000259" key="2">
    <source>
        <dbReference type="PROSITE" id="PS01124"/>
    </source>
</evidence>
<dbReference type="InterPro" id="IPR003313">
    <property type="entry name" value="AraC-bd"/>
</dbReference>
<dbReference type="PROSITE" id="PS01124">
    <property type="entry name" value="HTH_ARAC_FAMILY_2"/>
    <property type="match status" value="1"/>
</dbReference>
<evidence type="ECO:0000256" key="1">
    <source>
        <dbReference type="ARBA" id="ARBA00023125"/>
    </source>
</evidence>
<dbReference type="Proteomes" id="UP000774130">
    <property type="component" value="Unassembled WGS sequence"/>
</dbReference>
<dbReference type="Pfam" id="PF12833">
    <property type="entry name" value="HTH_18"/>
    <property type="match status" value="1"/>
</dbReference>
<comment type="caution">
    <text evidence="3">The sequence shown here is derived from an EMBL/GenBank/DDBJ whole genome shotgun (WGS) entry which is preliminary data.</text>
</comment>
<dbReference type="PANTHER" id="PTHR43280">
    <property type="entry name" value="ARAC-FAMILY TRANSCRIPTIONAL REGULATOR"/>
    <property type="match status" value="1"/>
</dbReference>
<accession>A0ABS6TFK0</accession>
<dbReference type="InterPro" id="IPR018060">
    <property type="entry name" value="HTH_AraC"/>
</dbReference>
<dbReference type="RefSeq" id="WP_218326879.1">
    <property type="nucleotide sequence ID" value="NZ_JAHUZB010000005.1"/>
</dbReference>
<keyword evidence="4" id="KW-1185">Reference proteome</keyword>